<dbReference type="OrthoDB" id="445589at2"/>
<dbReference type="STRING" id="395963.Bind_3402"/>
<dbReference type="PANTHER" id="PTHR33281:SF19">
    <property type="entry name" value="VOLTAGE-DEPENDENT ANION CHANNEL-FORMING PROTEIN YNEE"/>
    <property type="match status" value="1"/>
</dbReference>
<evidence type="ECO:0000256" key="7">
    <source>
        <dbReference type="ARBA" id="ARBA00023136"/>
    </source>
</evidence>
<evidence type="ECO:0000256" key="8">
    <source>
        <dbReference type="ARBA" id="ARBA00034708"/>
    </source>
</evidence>
<evidence type="ECO:0000256" key="5">
    <source>
        <dbReference type="ARBA" id="ARBA00022989"/>
    </source>
</evidence>
<sequence length="296" mass="32788">MIVSDTPSFGRVVQEAMPPLLLLFVWDVVVTIAYFTFAPKLLEIELPMTLFGTALALVLGFRDNSAYARWWEARSLWGLMINASRSLARQAITLIDDDPVKGKALSREIVLRQIAYVHALRCVLRGQDPLPEITPFLKADEIEELTGTKNIPNALLNTSARHLAHANGLTDSFRRVRIESTFVDIANAQGGMERIKRTPLPMHYRFLPQLFTRIFCVLLPIAIVSDLGILTPLGSTLVGLMFIAALQIGDDLKDPFSNTVHDVPMSAMCKTVEIDLLQTLGESAPPALVPERGVLM</sequence>
<evidence type="ECO:0000313" key="11">
    <source>
        <dbReference type="Proteomes" id="UP000001695"/>
    </source>
</evidence>
<evidence type="ECO:0000256" key="4">
    <source>
        <dbReference type="ARBA" id="ARBA00022692"/>
    </source>
</evidence>
<proteinExistence type="inferred from homology"/>
<keyword evidence="6" id="KW-0406">Ion transport</keyword>
<organism evidence="10 11">
    <name type="scientific">Beijerinckia indica subsp. indica (strain ATCC 9039 / DSM 1715 / NCIMB 8712)</name>
    <dbReference type="NCBI Taxonomy" id="395963"/>
    <lineage>
        <taxon>Bacteria</taxon>
        <taxon>Pseudomonadati</taxon>
        <taxon>Pseudomonadota</taxon>
        <taxon>Alphaproteobacteria</taxon>
        <taxon>Hyphomicrobiales</taxon>
        <taxon>Beijerinckiaceae</taxon>
        <taxon>Beijerinckia</taxon>
    </lineage>
</organism>
<comment type="subcellular location">
    <subcellularLocation>
        <location evidence="1">Cell membrane</location>
        <topology evidence="1">Multi-pass membrane protein</topology>
    </subcellularLocation>
</comment>
<keyword evidence="3" id="KW-1003">Cell membrane</keyword>
<keyword evidence="7 9" id="KW-0472">Membrane</keyword>
<evidence type="ECO:0000256" key="6">
    <source>
        <dbReference type="ARBA" id="ARBA00023065"/>
    </source>
</evidence>
<accession>B2IEL9</accession>
<dbReference type="EMBL" id="CP001016">
    <property type="protein sequence ID" value="ACB96959.1"/>
    <property type="molecule type" value="Genomic_DNA"/>
</dbReference>
<protein>
    <recommendedName>
        <fullName evidence="12">Bestrophin-like protein</fullName>
    </recommendedName>
</protein>
<dbReference type="PANTHER" id="PTHR33281">
    <property type="entry name" value="UPF0187 PROTEIN YNEE"/>
    <property type="match status" value="1"/>
</dbReference>
<keyword evidence="11" id="KW-1185">Reference proteome</keyword>
<keyword evidence="2" id="KW-0813">Transport</keyword>
<evidence type="ECO:0000256" key="3">
    <source>
        <dbReference type="ARBA" id="ARBA00022475"/>
    </source>
</evidence>
<evidence type="ECO:0000256" key="1">
    <source>
        <dbReference type="ARBA" id="ARBA00004651"/>
    </source>
</evidence>
<dbReference type="Proteomes" id="UP000001695">
    <property type="component" value="Chromosome"/>
</dbReference>
<dbReference type="GO" id="GO:0005254">
    <property type="term" value="F:chloride channel activity"/>
    <property type="evidence" value="ECO:0007669"/>
    <property type="project" value="InterPro"/>
</dbReference>
<dbReference type="HOGENOM" id="CLU_029790_4_0_5"/>
<reference evidence="11" key="1">
    <citation type="submission" date="2008-03" db="EMBL/GenBank/DDBJ databases">
        <title>Complete sequence of chromosome of Beijerinckia indica subsp. indica ATCC 9039.</title>
        <authorList>
            <consortium name="US DOE Joint Genome Institute"/>
            <person name="Copeland A."/>
            <person name="Lucas S."/>
            <person name="Lapidus A."/>
            <person name="Glavina del Rio T."/>
            <person name="Dalin E."/>
            <person name="Tice H."/>
            <person name="Bruce D."/>
            <person name="Goodwin L."/>
            <person name="Pitluck S."/>
            <person name="LaButti K."/>
            <person name="Schmutz J."/>
            <person name="Larimer F."/>
            <person name="Land M."/>
            <person name="Hauser L."/>
            <person name="Kyrpides N."/>
            <person name="Mikhailova N."/>
            <person name="Dunfield P.F."/>
            <person name="Dedysh S.N."/>
            <person name="Liesack W."/>
            <person name="Saw J.H."/>
            <person name="Alam M."/>
            <person name="Chen Y."/>
            <person name="Murrell J.C."/>
            <person name="Richardson P."/>
        </authorList>
    </citation>
    <scope>NUCLEOTIDE SEQUENCE [LARGE SCALE GENOMIC DNA]</scope>
    <source>
        <strain evidence="11">ATCC 9039 / DSM 1715 / NCIMB 8712</strain>
    </source>
</reference>
<evidence type="ECO:0000313" key="10">
    <source>
        <dbReference type="EMBL" id="ACB96959.1"/>
    </source>
</evidence>
<feature type="transmembrane region" description="Helical" evidence="9">
    <location>
        <begin position="20"/>
        <end position="38"/>
    </location>
</feature>
<dbReference type="RefSeq" id="WP_012386307.1">
    <property type="nucleotide sequence ID" value="NC_010581.1"/>
</dbReference>
<dbReference type="InterPro" id="IPR044669">
    <property type="entry name" value="YneE/VCCN1/2-like"/>
</dbReference>
<dbReference type="Pfam" id="PF25539">
    <property type="entry name" value="Bestrophin_2"/>
    <property type="match status" value="1"/>
</dbReference>
<gene>
    <name evidence="10" type="ordered locus">Bind_3402</name>
</gene>
<evidence type="ECO:0000256" key="2">
    <source>
        <dbReference type="ARBA" id="ARBA00022448"/>
    </source>
</evidence>
<evidence type="ECO:0000256" key="9">
    <source>
        <dbReference type="SAM" id="Phobius"/>
    </source>
</evidence>
<dbReference type="eggNOG" id="COG3781">
    <property type="taxonomic scope" value="Bacteria"/>
</dbReference>
<reference evidence="10 11" key="2">
    <citation type="journal article" date="2010" name="J. Bacteriol.">
        <title>Complete genome sequence of Beijerinckia indica subsp. indica.</title>
        <authorList>
            <person name="Tamas I."/>
            <person name="Dedysh S.N."/>
            <person name="Liesack W."/>
            <person name="Stott M.B."/>
            <person name="Alam M."/>
            <person name="Murrell J.C."/>
            <person name="Dunfield P.F."/>
        </authorList>
    </citation>
    <scope>NUCLEOTIDE SEQUENCE [LARGE SCALE GENOMIC DNA]</scope>
    <source>
        <strain evidence="11">ATCC 9039 / DSM 1715 / NCIMB 8712</strain>
    </source>
</reference>
<keyword evidence="4 9" id="KW-0812">Transmembrane</keyword>
<dbReference type="GO" id="GO:0005886">
    <property type="term" value="C:plasma membrane"/>
    <property type="evidence" value="ECO:0007669"/>
    <property type="project" value="UniProtKB-SubCell"/>
</dbReference>
<comment type="similarity">
    <text evidence="8">Belongs to the anion channel-forming bestrophin (TC 1.A.46) family.</text>
</comment>
<feature type="transmembrane region" description="Helical" evidence="9">
    <location>
        <begin position="44"/>
        <end position="61"/>
    </location>
</feature>
<dbReference type="KEGG" id="bid:Bind_3402"/>
<name>B2IEL9_BEII9</name>
<dbReference type="AlphaFoldDB" id="B2IEL9"/>
<evidence type="ECO:0008006" key="12">
    <source>
        <dbReference type="Google" id="ProtNLM"/>
    </source>
</evidence>
<keyword evidence="5 9" id="KW-1133">Transmembrane helix</keyword>